<proteinExistence type="predicted"/>
<sequence length="294" mass="33114">MAATSADPSQPFPPLEDFCRNLSFSFSKSLPSEANRAEGSQWRISYHRQVECIRNQATYTLRALKQMHENIPSVDSTRPFRVGLFIADVLPATGEMMCRVLLDAVLDQTKILTKKDITILGRRSDIIRSSLAERHKSLDILWDWDNQEFLAQFSVVILLSSSMHMPLIEEQLRTQARFPDVPPTVFFSTAPGITRQKLVKLLKTDLVIQPLWHHEPGPEDENAEQHALWSSKQIAPGPFLPDLDALSVLLTKYSKAYGLDDTAATRLVQNVIPTTVADGLKEFNGLSLSRLAYQ</sequence>
<dbReference type="OrthoDB" id="2106210at2759"/>
<name>A0A0L0HFV3_SPIPD</name>
<dbReference type="RefSeq" id="XP_016607703.1">
    <property type="nucleotide sequence ID" value="XM_016753282.1"/>
</dbReference>
<evidence type="ECO:0000313" key="1">
    <source>
        <dbReference type="EMBL" id="KNC99663.1"/>
    </source>
</evidence>
<dbReference type="VEuPathDB" id="FungiDB:SPPG_05044"/>
<dbReference type="AlphaFoldDB" id="A0A0L0HFV3"/>
<organism evidence="1 2">
    <name type="scientific">Spizellomyces punctatus (strain DAOM BR117)</name>
    <dbReference type="NCBI Taxonomy" id="645134"/>
    <lineage>
        <taxon>Eukaryota</taxon>
        <taxon>Fungi</taxon>
        <taxon>Fungi incertae sedis</taxon>
        <taxon>Chytridiomycota</taxon>
        <taxon>Chytridiomycota incertae sedis</taxon>
        <taxon>Chytridiomycetes</taxon>
        <taxon>Spizellomycetales</taxon>
        <taxon>Spizellomycetaceae</taxon>
        <taxon>Spizellomyces</taxon>
    </lineage>
</organism>
<dbReference type="STRING" id="645134.A0A0L0HFV3"/>
<dbReference type="InParanoid" id="A0A0L0HFV3"/>
<keyword evidence="2" id="KW-1185">Reference proteome</keyword>
<reference evidence="1 2" key="1">
    <citation type="submission" date="2009-08" db="EMBL/GenBank/DDBJ databases">
        <title>The Genome Sequence of Spizellomyces punctatus strain DAOM BR117.</title>
        <authorList>
            <consortium name="The Broad Institute Genome Sequencing Platform"/>
            <person name="Russ C."/>
            <person name="Cuomo C."/>
            <person name="Shea T."/>
            <person name="Young S.K."/>
            <person name="Zeng Q."/>
            <person name="Koehrsen M."/>
            <person name="Haas B."/>
            <person name="Borodovsky M."/>
            <person name="Guigo R."/>
            <person name="Alvarado L."/>
            <person name="Berlin A."/>
            <person name="Bochicchio J."/>
            <person name="Borenstein D."/>
            <person name="Chapman S."/>
            <person name="Chen Z."/>
            <person name="Engels R."/>
            <person name="Freedman E."/>
            <person name="Gellesch M."/>
            <person name="Goldberg J."/>
            <person name="Griggs A."/>
            <person name="Gujja S."/>
            <person name="Heiman D."/>
            <person name="Hepburn T."/>
            <person name="Howarth C."/>
            <person name="Jen D."/>
            <person name="Larson L."/>
            <person name="Lewis B."/>
            <person name="Mehta T."/>
            <person name="Park D."/>
            <person name="Pearson M."/>
            <person name="Roberts A."/>
            <person name="Saif S."/>
            <person name="Shenoy N."/>
            <person name="Sisk P."/>
            <person name="Stolte C."/>
            <person name="Sykes S."/>
            <person name="Thomson T."/>
            <person name="Walk T."/>
            <person name="White J."/>
            <person name="Yandava C."/>
            <person name="Burger G."/>
            <person name="Gray M.W."/>
            <person name="Holland P.W.H."/>
            <person name="King N."/>
            <person name="Lang F.B.F."/>
            <person name="Roger A.J."/>
            <person name="Ruiz-Trillo I."/>
            <person name="Lander E."/>
            <person name="Nusbaum C."/>
        </authorList>
    </citation>
    <scope>NUCLEOTIDE SEQUENCE [LARGE SCALE GENOMIC DNA]</scope>
    <source>
        <strain evidence="1 2">DAOM BR117</strain>
    </source>
</reference>
<dbReference type="EMBL" id="KQ257457">
    <property type="protein sequence ID" value="KNC99663.1"/>
    <property type="molecule type" value="Genomic_DNA"/>
</dbReference>
<accession>A0A0L0HFV3</accession>
<dbReference type="GeneID" id="27688459"/>
<gene>
    <name evidence="1" type="ORF">SPPG_05044</name>
</gene>
<evidence type="ECO:0000313" key="2">
    <source>
        <dbReference type="Proteomes" id="UP000053201"/>
    </source>
</evidence>
<protein>
    <submittedName>
        <fullName evidence="1">Uncharacterized protein</fullName>
    </submittedName>
</protein>
<dbReference type="Proteomes" id="UP000053201">
    <property type="component" value="Unassembled WGS sequence"/>
</dbReference>